<dbReference type="HOGENOM" id="CLU_2326503_0_0_1"/>
<accession>I2FV59</accession>
<gene>
    <name evidence="1" type="ORF">UHOR_06384</name>
</gene>
<sequence length="99" mass="10227">YPNKDRLGQVLAAAGDWGVFSGVESCTRQHGGTRPTFMLVNFSDGPAVDGPVVAGDVLNNVTRLEGGAAASSSPASRLWALQGRLLTVALAIALLAFVM</sequence>
<proteinExistence type="predicted"/>
<name>I2FV59_USTHO</name>
<keyword evidence="2" id="KW-1185">Reference proteome</keyword>
<comment type="caution">
    <text evidence="1">The sequence shown here is derived from an EMBL/GenBank/DDBJ whole genome shotgun (WGS) entry which is preliminary data.</text>
</comment>
<evidence type="ECO:0000313" key="1">
    <source>
        <dbReference type="EMBL" id="CCF50802.1"/>
    </source>
</evidence>
<feature type="non-terminal residue" evidence="1">
    <location>
        <position position="1"/>
    </location>
</feature>
<organism evidence="1 2">
    <name type="scientific">Ustilago hordei</name>
    <name type="common">Barley covered smut fungus</name>
    <dbReference type="NCBI Taxonomy" id="120017"/>
    <lineage>
        <taxon>Eukaryota</taxon>
        <taxon>Fungi</taxon>
        <taxon>Dikarya</taxon>
        <taxon>Basidiomycota</taxon>
        <taxon>Ustilaginomycotina</taxon>
        <taxon>Ustilaginomycetes</taxon>
        <taxon>Ustilaginales</taxon>
        <taxon>Ustilaginaceae</taxon>
        <taxon>Ustilago</taxon>
    </lineage>
</organism>
<reference evidence="1 2" key="1">
    <citation type="journal article" date="2012" name="Plant Cell">
        <title>Genome comparison of barley and maize smut fungi reveals targeted loss of RNA silencing components and species-specific presence of transposable elements.</title>
        <authorList>
            <person name="Laurie J.D."/>
            <person name="Ali S."/>
            <person name="Linning R."/>
            <person name="Mannhaupt G."/>
            <person name="Wong P."/>
            <person name="Gueldener U."/>
            <person name="Muensterkoetter M."/>
            <person name="Moore R."/>
            <person name="Kahmann R."/>
            <person name="Bakkeren G."/>
            <person name="Schirawski J."/>
        </authorList>
    </citation>
    <scope>NUCLEOTIDE SEQUENCE [LARGE SCALE GENOMIC DNA]</scope>
    <source>
        <strain evidence="2">Uh4875-4</strain>
    </source>
</reference>
<dbReference type="Proteomes" id="UP000006174">
    <property type="component" value="Unassembled WGS sequence"/>
</dbReference>
<dbReference type="EMBL" id="CAGI01000158">
    <property type="protein sequence ID" value="CCF50802.1"/>
    <property type="molecule type" value="Genomic_DNA"/>
</dbReference>
<protein>
    <submittedName>
        <fullName evidence="1">Conserved uncharacterized protein (C-terminal)</fullName>
    </submittedName>
</protein>
<evidence type="ECO:0000313" key="2">
    <source>
        <dbReference type="Proteomes" id="UP000006174"/>
    </source>
</evidence>
<dbReference type="AlphaFoldDB" id="I2FV59"/>